<sequence length="181" mass="20456">MMWQQRSVDDDVAAKIAGVLFEEVLHEYKKSTYQRSSSAVFGDTVRMISQLSLSVITSSENCSAMLEIWHNQSWHLSPKLNLRPLYDVTGGPPLVEEVRQLHLTLKIILLEVDLVEECYVVGGNLENLVPHEQRVTIGVRYIILSTIEKIPNDVEDKGAQFFAAFLALTLLEGEPIMSDKR</sequence>
<comment type="caution">
    <text evidence="1">The sequence shown here is derived from an EMBL/GenBank/DDBJ whole genome shotgun (WGS) entry which is preliminary data.</text>
</comment>
<reference evidence="1" key="1">
    <citation type="submission" date="2018-05" db="EMBL/GenBank/DDBJ databases">
        <title>Draft genome of Mucuna pruriens seed.</title>
        <authorList>
            <person name="Nnadi N.E."/>
            <person name="Vos R."/>
            <person name="Hasami M.H."/>
            <person name="Devisetty U.K."/>
            <person name="Aguiy J.C."/>
        </authorList>
    </citation>
    <scope>NUCLEOTIDE SEQUENCE [LARGE SCALE GENOMIC DNA]</scope>
    <source>
        <strain evidence="1">JCA_2017</strain>
    </source>
</reference>
<name>A0A371HGG2_MUCPR</name>
<evidence type="ECO:0000313" key="2">
    <source>
        <dbReference type="Proteomes" id="UP000257109"/>
    </source>
</evidence>
<feature type="non-terminal residue" evidence="1">
    <location>
        <position position="1"/>
    </location>
</feature>
<organism evidence="1 2">
    <name type="scientific">Mucuna pruriens</name>
    <name type="common">Velvet bean</name>
    <name type="synonym">Dolichos pruriens</name>
    <dbReference type="NCBI Taxonomy" id="157652"/>
    <lineage>
        <taxon>Eukaryota</taxon>
        <taxon>Viridiplantae</taxon>
        <taxon>Streptophyta</taxon>
        <taxon>Embryophyta</taxon>
        <taxon>Tracheophyta</taxon>
        <taxon>Spermatophyta</taxon>
        <taxon>Magnoliopsida</taxon>
        <taxon>eudicotyledons</taxon>
        <taxon>Gunneridae</taxon>
        <taxon>Pentapetalae</taxon>
        <taxon>rosids</taxon>
        <taxon>fabids</taxon>
        <taxon>Fabales</taxon>
        <taxon>Fabaceae</taxon>
        <taxon>Papilionoideae</taxon>
        <taxon>50 kb inversion clade</taxon>
        <taxon>NPAAA clade</taxon>
        <taxon>indigoferoid/millettioid clade</taxon>
        <taxon>Phaseoleae</taxon>
        <taxon>Mucuna</taxon>
    </lineage>
</organism>
<dbReference type="Proteomes" id="UP000257109">
    <property type="component" value="Unassembled WGS sequence"/>
</dbReference>
<accession>A0A371HGG2</accession>
<protein>
    <submittedName>
        <fullName evidence="1">Uncharacterized protein</fullName>
    </submittedName>
</protein>
<gene>
    <name evidence="1" type="ORF">CR513_14818</name>
</gene>
<evidence type="ECO:0000313" key="1">
    <source>
        <dbReference type="EMBL" id="RDY01812.1"/>
    </source>
</evidence>
<dbReference type="EMBL" id="QJKJ01002678">
    <property type="protein sequence ID" value="RDY01812.1"/>
    <property type="molecule type" value="Genomic_DNA"/>
</dbReference>
<dbReference type="AlphaFoldDB" id="A0A371HGG2"/>
<proteinExistence type="predicted"/>
<keyword evidence="2" id="KW-1185">Reference proteome</keyword>